<dbReference type="PRINTS" id="PR00114">
    <property type="entry name" value="STPHPHTASE"/>
</dbReference>
<keyword evidence="9" id="KW-0904">Protein phosphatase</keyword>
<dbReference type="SUPFAM" id="SSF56300">
    <property type="entry name" value="Metallo-dependent phosphatases"/>
    <property type="match status" value="1"/>
</dbReference>
<dbReference type="GO" id="GO:0004722">
    <property type="term" value="F:protein serine/threonine phosphatase activity"/>
    <property type="evidence" value="ECO:0007669"/>
    <property type="project" value="UniProtKB-EC"/>
</dbReference>
<keyword evidence="10" id="KW-0223">Dioxygenase</keyword>
<comment type="catalytic activity">
    <reaction evidence="17">
        <text>O-phospho-L-threonyl-[protein] + H2O = L-threonyl-[protein] + phosphate</text>
        <dbReference type="Rhea" id="RHEA:47004"/>
        <dbReference type="Rhea" id="RHEA-COMP:11060"/>
        <dbReference type="Rhea" id="RHEA-COMP:11605"/>
        <dbReference type="ChEBI" id="CHEBI:15377"/>
        <dbReference type="ChEBI" id="CHEBI:30013"/>
        <dbReference type="ChEBI" id="CHEBI:43474"/>
        <dbReference type="ChEBI" id="CHEBI:61977"/>
        <dbReference type="EC" id="3.1.3.16"/>
    </reaction>
</comment>
<feature type="domain" description="Serine/threonine specific protein phosphatases" evidence="18">
    <location>
        <begin position="109"/>
        <end position="114"/>
    </location>
</feature>
<dbReference type="InterPro" id="IPR046451">
    <property type="entry name" value="HgmA_C"/>
</dbReference>
<dbReference type="GO" id="GO:0005737">
    <property type="term" value="C:cytoplasm"/>
    <property type="evidence" value="ECO:0007669"/>
    <property type="project" value="TreeGrafter"/>
</dbReference>
<evidence type="ECO:0000256" key="9">
    <source>
        <dbReference type="ARBA" id="ARBA00022912"/>
    </source>
</evidence>
<dbReference type="InterPro" id="IPR014710">
    <property type="entry name" value="RmlC-like_jellyroll"/>
</dbReference>
<evidence type="ECO:0000256" key="7">
    <source>
        <dbReference type="ARBA" id="ARBA00022801"/>
    </source>
</evidence>
<dbReference type="AlphaFoldDB" id="A0A8J6HAV9"/>
<dbReference type="InterPro" id="IPR005708">
    <property type="entry name" value="Homogentis_dOase"/>
</dbReference>
<comment type="cofactor">
    <cofactor evidence="2">
        <name>Mn(2+)</name>
        <dbReference type="ChEBI" id="CHEBI:29035"/>
    </cofactor>
</comment>
<dbReference type="InterPro" id="IPR004843">
    <property type="entry name" value="Calcineurin-like_PHP"/>
</dbReference>
<dbReference type="EC" id="3.1.3.16" evidence="17"/>
<feature type="binding site" evidence="16">
    <location>
        <position position="656"/>
    </location>
    <ligand>
        <name>homogentisate</name>
        <dbReference type="ChEBI" id="CHEBI:16169"/>
    </ligand>
</feature>
<dbReference type="GO" id="GO:0006559">
    <property type="term" value="P:L-phenylalanine catabolic process"/>
    <property type="evidence" value="ECO:0007669"/>
    <property type="project" value="UniProtKB-UniPathway"/>
</dbReference>
<name>A0A8J6HAV9_TENMO</name>
<dbReference type="EMBL" id="JABDTM020027003">
    <property type="protein sequence ID" value="KAH0811153.1"/>
    <property type="molecule type" value="Genomic_DNA"/>
</dbReference>
<keyword evidence="8" id="KW-0828">Tyrosine catabolism</keyword>
<dbReference type="InterPro" id="IPR011051">
    <property type="entry name" value="RmlC_Cupin_sf"/>
</dbReference>
<evidence type="ECO:0000256" key="11">
    <source>
        <dbReference type="ARBA" id="ARBA00023002"/>
    </source>
</evidence>
<dbReference type="PROSITE" id="PS00125">
    <property type="entry name" value="SER_THR_PHOSPHATASE"/>
    <property type="match status" value="1"/>
</dbReference>
<dbReference type="SUPFAM" id="SSF51182">
    <property type="entry name" value="RmlC-like cupins"/>
    <property type="match status" value="1"/>
</dbReference>
<comment type="cofactor">
    <cofactor evidence="3 16">
        <name>Fe cation</name>
        <dbReference type="ChEBI" id="CHEBI:24875"/>
    </cofactor>
</comment>
<dbReference type="Pfam" id="PF00149">
    <property type="entry name" value="Metallophos"/>
    <property type="match status" value="1"/>
</dbReference>
<reference evidence="19" key="1">
    <citation type="journal article" date="2020" name="J Insects Food Feed">
        <title>The yellow mealworm (Tenebrio molitor) genome: a resource for the emerging insects as food and feed industry.</title>
        <authorList>
            <person name="Eriksson T."/>
            <person name="Andere A."/>
            <person name="Kelstrup H."/>
            <person name="Emery V."/>
            <person name="Picard C."/>
        </authorList>
    </citation>
    <scope>NUCLEOTIDE SEQUENCE</scope>
    <source>
        <strain evidence="19">Stoneville</strain>
        <tissue evidence="19">Whole head</tissue>
    </source>
</reference>
<keyword evidence="14" id="KW-0585">Phenylalanine catabolism</keyword>
<evidence type="ECO:0000256" key="12">
    <source>
        <dbReference type="ARBA" id="ARBA00023004"/>
    </source>
</evidence>
<dbReference type="Pfam" id="PF20510">
    <property type="entry name" value="HgmA_N"/>
    <property type="match status" value="1"/>
</dbReference>
<comment type="catalytic activity">
    <reaction evidence="1">
        <text>homogentisate + O2 = 4-maleylacetoacetate + H(+)</text>
        <dbReference type="Rhea" id="RHEA:15449"/>
        <dbReference type="ChEBI" id="CHEBI:15378"/>
        <dbReference type="ChEBI" id="CHEBI:15379"/>
        <dbReference type="ChEBI" id="CHEBI:16169"/>
        <dbReference type="ChEBI" id="CHEBI:17105"/>
        <dbReference type="EC" id="1.13.11.5"/>
    </reaction>
</comment>
<evidence type="ECO:0000256" key="5">
    <source>
        <dbReference type="ARBA" id="ARBA00007757"/>
    </source>
</evidence>
<evidence type="ECO:0000256" key="14">
    <source>
        <dbReference type="ARBA" id="ARBA00023232"/>
    </source>
</evidence>
<evidence type="ECO:0000256" key="10">
    <source>
        <dbReference type="ARBA" id="ARBA00022964"/>
    </source>
</evidence>
<keyword evidence="20" id="KW-1185">Reference proteome</keyword>
<evidence type="ECO:0000256" key="17">
    <source>
        <dbReference type="RuleBase" id="RU004273"/>
    </source>
</evidence>
<feature type="active site" description="Proton acceptor" evidence="15">
    <location>
        <position position="598"/>
    </location>
</feature>
<dbReference type="InterPro" id="IPR046452">
    <property type="entry name" value="HgmA_N"/>
</dbReference>
<evidence type="ECO:0000256" key="3">
    <source>
        <dbReference type="ARBA" id="ARBA00001962"/>
    </source>
</evidence>
<dbReference type="NCBIfam" id="TIGR01015">
    <property type="entry name" value="hmgA"/>
    <property type="match status" value="1"/>
</dbReference>
<dbReference type="Pfam" id="PF04209">
    <property type="entry name" value="HgmA_C"/>
    <property type="match status" value="1"/>
</dbReference>
<dbReference type="InterPro" id="IPR006186">
    <property type="entry name" value="Ser/Thr-sp_prot-phosphatase"/>
</dbReference>
<dbReference type="Gene3D" id="2.60.120.10">
    <property type="entry name" value="Jelly Rolls"/>
    <property type="match status" value="1"/>
</dbReference>
<feature type="binding site" evidence="16">
    <location>
        <position position="677"/>
    </location>
    <ligand>
        <name>Fe cation</name>
        <dbReference type="ChEBI" id="CHEBI:24875"/>
    </ligand>
</feature>
<comment type="pathway">
    <text evidence="4">Amino-acid degradation; L-phenylalanine degradation; acetoacetate and fumarate from L-phenylalanine: step 4/6.</text>
</comment>
<dbReference type="FunFam" id="2.60.120.10:FF:000026">
    <property type="entry name" value="Homogentisate 1,2-dioxygenase"/>
    <property type="match status" value="1"/>
</dbReference>
<comment type="similarity">
    <text evidence="5">Belongs to the homogentisate dioxygenase family.</text>
</comment>
<dbReference type="PANTHER" id="PTHR11056">
    <property type="entry name" value="HOMOGENTISATE 1,2-DIOXYGENASE"/>
    <property type="match status" value="1"/>
</dbReference>
<evidence type="ECO:0000313" key="19">
    <source>
        <dbReference type="EMBL" id="KAH0811153.1"/>
    </source>
</evidence>
<keyword evidence="7 17" id="KW-0378">Hydrolase</keyword>
<evidence type="ECO:0000256" key="15">
    <source>
        <dbReference type="PIRSR" id="PIRSR605708-1"/>
    </source>
</evidence>
<comment type="similarity">
    <text evidence="17">Belongs to the PPP phosphatase family.</text>
</comment>
<keyword evidence="12 16" id="KW-0408">Iron</keyword>
<keyword evidence="11" id="KW-0560">Oxidoreductase</keyword>
<dbReference type="GO" id="GO:0046872">
    <property type="term" value="F:metal ion binding"/>
    <property type="evidence" value="ECO:0007669"/>
    <property type="project" value="UniProtKB-KW"/>
</dbReference>
<evidence type="ECO:0000256" key="1">
    <source>
        <dbReference type="ARBA" id="ARBA00000076"/>
    </source>
</evidence>
<keyword evidence="6 16" id="KW-0479">Metal-binding</keyword>
<dbReference type="GO" id="GO:0004411">
    <property type="term" value="F:homogentisate 1,2-dioxygenase activity"/>
    <property type="evidence" value="ECO:0007669"/>
    <property type="project" value="UniProtKB-EC"/>
</dbReference>
<evidence type="ECO:0000313" key="20">
    <source>
        <dbReference type="Proteomes" id="UP000719412"/>
    </source>
</evidence>
<gene>
    <name evidence="19" type="ORF">GEV33_011638</name>
</gene>
<evidence type="ECO:0000259" key="18">
    <source>
        <dbReference type="PROSITE" id="PS00125"/>
    </source>
</evidence>
<organism evidence="19 20">
    <name type="scientific">Tenebrio molitor</name>
    <name type="common">Yellow mealworm beetle</name>
    <dbReference type="NCBI Taxonomy" id="7067"/>
    <lineage>
        <taxon>Eukaryota</taxon>
        <taxon>Metazoa</taxon>
        <taxon>Ecdysozoa</taxon>
        <taxon>Arthropoda</taxon>
        <taxon>Hexapoda</taxon>
        <taxon>Insecta</taxon>
        <taxon>Pterygota</taxon>
        <taxon>Neoptera</taxon>
        <taxon>Endopterygota</taxon>
        <taxon>Coleoptera</taxon>
        <taxon>Polyphaga</taxon>
        <taxon>Cucujiformia</taxon>
        <taxon>Tenebrionidae</taxon>
        <taxon>Tenebrio</taxon>
    </lineage>
</organism>
<keyword evidence="13" id="KW-0464">Manganese</keyword>
<feature type="binding site" evidence="16">
    <location>
        <position position="677"/>
    </location>
    <ligand>
        <name>homogentisate</name>
        <dbReference type="ChEBI" id="CHEBI:16169"/>
    </ligand>
</feature>
<evidence type="ECO:0000256" key="13">
    <source>
        <dbReference type="ARBA" id="ARBA00023211"/>
    </source>
</evidence>
<evidence type="ECO:0000256" key="2">
    <source>
        <dbReference type="ARBA" id="ARBA00001936"/>
    </source>
</evidence>
<dbReference type="GO" id="GO:0006572">
    <property type="term" value="P:L-tyrosine catabolic process"/>
    <property type="evidence" value="ECO:0007669"/>
    <property type="project" value="UniProtKB-KW"/>
</dbReference>
<protein>
    <recommendedName>
        <fullName evidence="17">Serine/threonine-protein phosphatase</fullName>
        <ecNumber evidence="17">3.1.3.16</ecNumber>
    </recommendedName>
</protein>
<dbReference type="PANTHER" id="PTHR11056:SF0">
    <property type="entry name" value="HOMOGENTISATE 1,2-DIOXYGENASE"/>
    <property type="match status" value="1"/>
</dbReference>
<proteinExistence type="inferred from homology"/>
<dbReference type="InterPro" id="IPR029052">
    <property type="entry name" value="Metallo-depent_PP-like"/>
</dbReference>
<dbReference type="UniPathway" id="UPA00139">
    <property type="reaction ID" value="UER00339"/>
</dbReference>
<dbReference type="CDD" id="cd07415">
    <property type="entry name" value="MPP_PP2A_PP4_PP6"/>
    <property type="match status" value="1"/>
</dbReference>
<dbReference type="Proteomes" id="UP000719412">
    <property type="component" value="Unassembled WGS sequence"/>
</dbReference>
<dbReference type="CDD" id="cd07000">
    <property type="entry name" value="cupin_HGO_N"/>
    <property type="match status" value="1"/>
</dbReference>
<evidence type="ECO:0000256" key="16">
    <source>
        <dbReference type="PIRSR" id="PIRSR605708-2"/>
    </source>
</evidence>
<dbReference type="SMART" id="SM00156">
    <property type="entry name" value="PP2Ac"/>
    <property type="match status" value="1"/>
</dbReference>
<evidence type="ECO:0000256" key="8">
    <source>
        <dbReference type="ARBA" id="ARBA00022878"/>
    </source>
</evidence>
<comment type="caution">
    <text evidence="19">The sequence shown here is derived from an EMBL/GenBank/DDBJ whole genome shotgun (WGS) entry which is preliminary data.</text>
</comment>
<feature type="binding site" evidence="16">
    <location>
        <position position="647"/>
    </location>
    <ligand>
        <name>Fe cation</name>
        <dbReference type="ChEBI" id="CHEBI:24875"/>
    </ligand>
</feature>
<feature type="binding site" evidence="16">
    <location>
        <position position="641"/>
    </location>
    <ligand>
        <name>Fe cation</name>
        <dbReference type="ChEBI" id="CHEBI:24875"/>
    </ligand>
</feature>
<dbReference type="FunFam" id="3.60.21.10:FF:000003">
    <property type="entry name" value="Serine/threonine-protein phosphatase"/>
    <property type="match status" value="1"/>
</dbReference>
<evidence type="ECO:0000256" key="4">
    <source>
        <dbReference type="ARBA" id="ARBA00004704"/>
    </source>
</evidence>
<sequence>MMKGPQTQKSIKFRPPGTAPAGIFEKPVKAKEILSKESNVQEVKCPVTVCGDVHGQFHDLMELFRIGGRSPDTNYLFMGDYVDRGYYSVETVTLLVALKVRYKERITILRGNHESRQITQVYGFYDECLRKYGNANVWKFFTDLFDYLPLTALVDSQIFCLHGGLSPSIDTLDHIRALDRLQEVPHEGPMCDLLWSDPDDRGGWGISPRGAGYTFGQDISETFNHSNGLTLVSRAHQLVMEGYNWCHDRNVVTIFSAPNYCYRCGNQAAIMELDDALKYSFLQFDPAPRRGEPHVTRRTPDYFFCYHNMSQLKYLSGFGSEFASEDPRCPGALPAGQNSPQKCPYGLYAEQLSGSAFTAPRAENRRSWLYRIRPSVGHKPFEPFSEGNVTHTWAEAEPDPNQMRWNPFDFPKSGESMDFVCGLNTVAGAGDPKNKLGLAIHIYSINKSMTDRCFYNSDGDFLIVPQTGTLKITTEFGRLEVAPNEICVIQQGMRFSVHVLQPSRGYILEVFGQHFTLPDLGPIGANGLANPRDFLTPAACYEDRDVASYEVVAKYQGKLFVCHQDHSPFDVVAWHGNYVPYKYDLRKFMVINSVSFDHCDPSIFTVLTCQSDKKGTAIADFVIFPPRWSVQEHTFRPPYYHRNCMSEFMGLIVGEYEAKRGGFRPGGATLHSIMTPHGPDFNCFEAATKEILQPGRVADGTQAFMFESCLGLAVTKWGAETCEKLDPQYYQCWQGLKKNFTGPK</sequence>
<reference evidence="19" key="2">
    <citation type="submission" date="2021-08" db="EMBL/GenBank/DDBJ databases">
        <authorList>
            <person name="Eriksson T."/>
        </authorList>
    </citation>
    <scope>NUCLEOTIDE SEQUENCE</scope>
    <source>
        <strain evidence="19">Stoneville</strain>
        <tissue evidence="19">Whole head</tissue>
    </source>
</reference>
<dbReference type="Gene3D" id="3.60.21.10">
    <property type="match status" value="1"/>
</dbReference>
<evidence type="ECO:0000256" key="6">
    <source>
        <dbReference type="ARBA" id="ARBA00022723"/>
    </source>
</evidence>
<accession>A0A8J6HAV9</accession>